<protein>
    <recommendedName>
        <fullName evidence="3">Lipocalin-like domain-containing protein</fullName>
    </recommendedName>
</protein>
<sequence>MKTLLYIFAFALISCASTQINKIDNSDLVGTWNWTNTDGGFGNHIHKTPETLNKNVQLTLLKNNQFSISKNDSLISKGTYTLEMKKAIYSNKQERFIQLSNDQQFSGIVLSGIIRLIKPNTLEISDNNYDGLGSRFVKLN</sequence>
<dbReference type="Proteomes" id="UP001056837">
    <property type="component" value="Chromosome"/>
</dbReference>
<dbReference type="PROSITE" id="PS51257">
    <property type="entry name" value="PROKAR_LIPOPROTEIN"/>
    <property type="match status" value="1"/>
</dbReference>
<accession>A0AAE9MPA4</accession>
<dbReference type="EMBL" id="CP050861">
    <property type="protein sequence ID" value="UTD15669.1"/>
    <property type="molecule type" value="Genomic_DNA"/>
</dbReference>
<evidence type="ECO:0000313" key="2">
    <source>
        <dbReference type="Proteomes" id="UP001056837"/>
    </source>
</evidence>
<organism evidence="1 2">
    <name type="scientific">Tenacibaculum mesophilum</name>
    <dbReference type="NCBI Taxonomy" id="104268"/>
    <lineage>
        <taxon>Bacteria</taxon>
        <taxon>Pseudomonadati</taxon>
        <taxon>Bacteroidota</taxon>
        <taxon>Flavobacteriia</taxon>
        <taxon>Flavobacteriales</taxon>
        <taxon>Flavobacteriaceae</taxon>
        <taxon>Tenacibaculum</taxon>
    </lineage>
</organism>
<dbReference type="AlphaFoldDB" id="A0AAE9MPA4"/>
<name>A0AAE9MPA4_9FLAO</name>
<gene>
    <name evidence="1" type="ORF">HER15_09390</name>
</gene>
<dbReference type="RefSeq" id="WP_047788124.1">
    <property type="nucleotide sequence ID" value="NZ_CP050861.1"/>
</dbReference>
<reference evidence="1" key="1">
    <citation type="submission" date="2020-04" db="EMBL/GenBank/DDBJ databases">
        <title>Tenacibaculum mesophilum bac2.</title>
        <authorList>
            <person name="Li M."/>
        </authorList>
    </citation>
    <scope>NUCLEOTIDE SEQUENCE</scope>
    <source>
        <strain evidence="1">Bac2</strain>
    </source>
</reference>
<evidence type="ECO:0000313" key="1">
    <source>
        <dbReference type="EMBL" id="UTD15669.1"/>
    </source>
</evidence>
<evidence type="ECO:0008006" key="3">
    <source>
        <dbReference type="Google" id="ProtNLM"/>
    </source>
</evidence>
<proteinExistence type="predicted"/>